<evidence type="ECO:0000313" key="12">
    <source>
        <dbReference type="Proteomes" id="UP001238088"/>
    </source>
</evidence>
<comment type="caution">
    <text evidence="11">The sequence shown here is derived from an EMBL/GenBank/DDBJ whole genome shotgun (WGS) entry which is preliminary data.</text>
</comment>
<feature type="transmembrane region" description="Helical" evidence="10">
    <location>
        <begin position="6"/>
        <end position="25"/>
    </location>
</feature>
<keyword evidence="6 10" id="KW-0407">Ion channel</keyword>
<keyword evidence="10" id="KW-0915">Sodium</keyword>
<keyword evidence="10" id="KW-0406">Ion transport</keyword>
<reference evidence="11 12" key="1">
    <citation type="submission" date="2023-07" db="EMBL/GenBank/DDBJ databases">
        <title>Genomic Encyclopedia of Type Strains, Phase IV (KMG-IV): sequencing the most valuable type-strain genomes for metagenomic binning, comparative biology and taxonomic classification.</title>
        <authorList>
            <person name="Goeker M."/>
        </authorList>
    </citation>
    <scope>NUCLEOTIDE SEQUENCE [LARGE SCALE GENOMIC DNA]</scope>
    <source>
        <strain evidence="11 12">DSM 23494</strain>
    </source>
</reference>
<dbReference type="NCBIfam" id="TIGR00494">
    <property type="entry name" value="crcB"/>
    <property type="match status" value="1"/>
</dbReference>
<evidence type="ECO:0000256" key="2">
    <source>
        <dbReference type="ARBA" id="ARBA00022475"/>
    </source>
</evidence>
<evidence type="ECO:0000256" key="5">
    <source>
        <dbReference type="ARBA" id="ARBA00023136"/>
    </source>
</evidence>
<keyword evidence="3 10" id="KW-0812">Transmembrane</keyword>
<protein>
    <recommendedName>
        <fullName evidence="10">Fluoride-specific ion channel FluC</fullName>
    </recommendedName>
</protein>
<evidence type="ECO:0000256" key="10">
    <source>
        <dbReference type="HAMAP-Rule" id="MF_00454"/>
    </source>
</evidence>
<evidence type="ECO:0000256" key="6">
    <source>
        <dbReference type="ARBA" id="ARBA00023303"/>
    </source>
</evidence>
<comment type="function">
    <text evidence="9 10">Fluoride-specific ion channel. Important for reducing fluoride concentration in the cell, thus reducing its toxicity.</text>
</comment>
<feature type="transmembrane region" description="Helical" evidence="10">
    <location>
        <begin position="94"/>
        <end position="116"/>
    </location>
</feature>
<feature type="binding site" evidence="10">
    <location>
        <position position="70"/>
    </location>
    <ligand>
        <name>Na(+)</name>
        <dbReference type="ChEBI" id="CHEBI:29101"/>
        <note>structural</note>
    </ligand>
</feature>
<keyword evidence="10" id="KW-0479">Metal-binding</keyword>
<sequence>MVNFVSVAAGGFLGAILRYVLMVFIKKRFQSTIPMGTLFVNLFGSFLLGILLGLHLKENIYGLLGIGFIGAFTTFSTLQVEVIQLWLLHKKKEAILYVILTFIGGVICSTLGYTLVNKFV</sequence>
<comment type="activity regulation">
    <text evidence="10">Na(+) is not transported, but it plays an essential structural role and its presence is essential for fluoride channel function.</text>
</comment>
<dbReference type="EMBL" id="JAUSUB010000001">
    <property type="protein sequence ID" value="MDQ0268412.1"/>
    <property type="molecule type" value="Genomic_DNA"/>
</dbReference>
<dbReference type="InterPro" id="IPR003691">
    <property type="entry name" value="FluC"/>
</dbReference>
<gene>
    <name evidence="10" type="primary">fluC</name>
    <name evidence="10" type="synonym">crcB</name>
    <name evidence="11" type="ORF">J2S17_000281</name>
</gene>
<keyword evidence="5 10" id="KW-0472">Membrane</keyword>
<dbReference type="RefSeq" id="WP_307471142.1">
    <property type="nucleotide sequence ID" value="NZ_JAUSUB010000001.1"/>
</dbReference>
<feature type="transmembrane region" description="Helical" evidence="10">
    <location>
        <begin position="60"/>
        <end position="82"/>
    </location>
</feature>
<evidence type="ECO:0000256" key="8">
    <source>
        <dbReference type="ARBA" id="ARBA00035585"/>
    </source>
</evidence>
<comment type="catalytic activity">
    <reaction evidence="8">
        <text>fluoride(in) = fluoride(out)</text>
        <dbReference type="Rhea" id="RHEA:76159"/>
        <dbReference type="ChEBI" id="CHEBI:17051"/>
    </reaction>
    <physiologicalReaction direction="left-to-right" evidence="8">
        <dbReference type="Rhea" id="RHEA:76160"/>
    </physiologicalReaction>
</comment>
<evidence type="ECO:0000256" key="1">
    <source>
        <dbReference type="ARBA" id="ARBA00004651"/>
    </source>
</evidence>
<keyword evidence="4 10" id="KW-1133">Transmembrane helix</keyword>
<dbReference type="PANTHER" id="PTHR28259">
    <property type="entry name" value="FLUORIDE EXPORT PROTEIN 1-RELATED"/>
    <property type="match status" value="1"/>
</dbReference>
<keyword evidence="2 10" id="KW-1003">Cell membrane</keyword>
<evidence type="ECO:0000313" key="11">
    <source>
        <dbReference type="EMBL" id="MDQ0268412.1"/>
    </source>
</evidence>
<keyword evidence="12" id="KW-1185">Reference proteome</keyword>
<evidence type="ECO:0000256" key="3">
    <source>
        <dbReference type="ARBA" id="ARBA00022692"/>
    </source>
</evidence>
<comment type="subcellular location">
    <subcellularLocation>
        <location evidence="1 10">Cell membrane</location>
        <topology evidence="1 10">Multi-pass membrane protein</topology>
    </subcellularLocation>
</comment>
<evidence type="ECO:0000256" key="4">
    <source>
        <dbReference type="ARBA" id="ARBA00022989"/>
    </source>
</evidence>
<dbReference type="Proteomes" id="UP001238088">
    <property type="component" value="Unassembled WGS sequence"/>
</dbReference>
<keyword evidence="10" id="KW-0813">Transport</keyword>
<feature type="transmembrane region" description="Helical" evidence="10">
    <location>
        <begin position="37"/>
        <end position="54"/>
    </location>
</feature>
<comment type="similarity">
    <text evidence="7 10">Belongs to the fluoride channel Fluc/FEX (TC 1.A.43) family.</text>
</comment>
<accession>A0ABU0AAZ2</accession>
<dbReference type="PANTHER" id="PTHR28259:SF1">
    <property type="entry name" value="FLUORIDE EXPORT PROTEIN 1-RELATED"/>
    <property type="match status" value="1"/>
</dbReference>
<evidence type="ECO:0000256" key="7">
    <source>
        <dbReference type="ARBA" id="ARBA00035120"/>
    </source>
</evidence>
<organism evidence="11 12">
    <name type="scientific">Cytobacillus purgationiresistens</name>
    <dbReference type="NCBI Taxonomy" id="863449"/>
    <lineage>
        <taxon>Bacteria</taxon>
        <taxon>Bacillati</taxon>
        <taxon>Bacillota</taxon>
        <taxon>Bacilli</taxon>
        <taxon>Bacillales</taxon>
        <taxon>Bacillaceae</taxon>
        <taxon>Cytobacillus</taxon>
    </lineage>
</organism>
<proteinExistence type="inferred from homology"/>
<name>A0ABU0AAZ2_9BACI</name>
<dbReference type="HAMAP" id="MF_00454">
    <property type="entry name" value="FluC"/>
    <property type="match status" value="1"/>
</dbReference>
<evidence type="ECO:0000256" key="9">
    <source>
        <dbReference type="ARBA" id="ARBA00049940"/>
    </source>
</evidence>
<feature type="binding site" evidence="10">
    <location>
        <position position="73"/>
    </location>
    <ligand>
        <name>Na(+)</name>
        <dbReference type="ChEBI" id="CHEBI:29101"/>
        <note>structural</note>
    </ligand>
</feature>
<dbReference type="Pfam" id="PF02537">
    <property type="entry name" value="CRCB"/>
    <property type="match status" value="1"/>
</dbReference>